<evidence type="ECO:0000256" key="4">
    <source>
        <dbReference type="ARBA" id="ARBA00022729"/>
    </source>
</evidence>
<organism evidence="12 13">
    <name type="scientific">Daphnia magna</name>
    <dbReference type="NCBI Taxonomy" id="35525"/>
    <lineage>
        <taxon>Eukaryota</taxon>
        <taxon>Metazoa</taxon>
        <taxon>Ecdysozoa</taxon>
        <taxon>Arthropoda</taxon>
        <taxon>Crustacea</taxon>
        <taxon>Branchiopoda</taxon>
        <taxon>Diplostraca</taxon>
        <taxon>Cladocera</taxon>
        <taxon>Anomopoda</taxon>
        <taxon>Daphniidae</taxon>
        <taxon>Daphnia</taxon>
    </lineage>
</organism>
<feature type="region of interest" description="Disordered" evidence="8">
    <location>
        <begin position="352"/>
        <end position="375"/>
    </location>
</feature>
<comment type="similarity">
    <text evidence="2">Belongs to the pseudouridine synthase TruB family.</text>
</comment>
<dbReference type="SUPFAM" id="SSF55120">
    <property type="entry name" value="Pseudouridine synthase"/>
    <property type="match status" value="1"/>
</dbReference>
<dbReference type="Gene3D" id="3.90.190.10">
    <property type="entry name" value="Protein tyrosine phosphatase superfamily"/>
    <property type="match status" value="2"/>
</dbReference>
<keyword evidence="9" id="KW-0812">Transmembrane</keyword>
<accession>A0ABR0ABH0</accession>
<dbReference type="InterPro" id="IPR050348">
    <property type="entry name" value="Protein-Tyr_Phosphatase"/>
</dbReference>
<dbReference type="InterPro" id="IPR000242">
    <property type="entry name" value="PTP_cat"/>
</dbReference>
<evidence type="ECO:0000259" key="10">
    <source>
        <dbReference type="PROSITE" id="PS50055"/>
    </source>
</evidence>
<evidence type="ECO:0000256" key="3">
    <source>
        <dbReference type="ARBA" id="ARBA00012787"/>
    </source>
</evidence>
<dbReference type="Proteomes" id="UP001234178">
    <property type="component" value="Unassembled WGS sequence"/>
</dbReference>
<dbReference type="PANTHER" id="PTHR19134:SF553">
    <property type="entry name" value="TYROSINE-PROTEIN PHOSPHATASE 10D-RELATED"/>
    <property type="match status" value="1"/>
</dbReference>
<reference evidence="12 13" key="1">
    <citation type="journal article" date="2023" name="Nucleic Acids Res.">
        <title>The hologenome of Daphnia magna reveals possible DNA methylation and microbiome-mediated evolution of the host genome.</title>
        <authorList>
            <person name="Chaturvedi A."/>
            <person name="Li X."/>
            <person name="Dhandapani V."/>
            <person name="Marshall H."/>
            <person name="Kissane S."/>
            <person name="Cuenca-Cambronero M."/>
            <person name="Asole G."/>
            <person name="Calvet F."/>
            <person name="Ruiz-Romero M."/>
            <person name="Marangio P."/>
            <person name="Guigo R."/>
            <person name="Rago D."/>
            <person name="Mirbahai L."/>
            <person name="Eastwood N."/>
            <person name="Colbourne J.K."/>
            <person name="Zhou J."/>
            <person name="Mallon E."/>
            <person name="Orsini L."/>
        </authorList>
    </citation>
    <scope>NUCLEOTIDE SEQUENCE [LARGE SCALE GENOMIC DNA]</scope>
    <source>
        <strain evidence="12">LRV0_1</strain>
    </source>
</reference>
<dbReference type="Pfam" id="PF01509">
    <property type="entry name" value="TruB_N"/>
    <property type="match status" value="1"/>
</dbReference>
<dbReference type="InterPro" id="IPR014780">
    <property type="entry name" value="tRNA_psdUridine_synth_TruB"/>
</dbReference>
<dbReference type="HAMAP" id="MF_01080">
    <property type="entry name" value="TruB_bact"/>
    <property type="match status" value="1"/>
</dbReference>
<feature type="compositionally biased region" description="Polar residues" evidence="8">
    <location>
        <begin position="360"/>
        <end position="375"/>
    </location>
</feature>
<feature type="domain" description="Tyrosine-protein phosphatase" evidence="10">
    <location>
        <begin position="1698"/>
        <end position="1965"/>
    </location>
</feature>
<comment type="subcellular location">
    <subcellularLocation>
        <location evidence="1">Membrane</location>
        <topology evidence="1">Single-pass membrane protein</topology>
    </subcellularLocation>
</comment>
<feature type="transmembrane region" description="Helical" evidence="9">
    <location>
        <begin position="242"/>
        <end position="263"/>
    </location>
</feature>
<comment type="caution">
    <text evidence="12">The sequence shown here is derived from an EMBL/GenBank/DDBJ whole genome shotgun (WGS) entry which is preliminary data.</text>
</comment>
<dbReference type="SMART" id="SM00404">
    <property type="entry name" value="PTPc_motif"/>
    <property type="match status" value="2"/>
</dbReference>
<evidence type="ECO:0000259" key="11">
    <source>
        <dbReference type="PROSITE" id="PS50056"/>
    </source>
</evidence>
<feature type="domain" description="Tyrosine specific protein phosphatases" evidence="11">
    <location>
        <begin position="2698"/>
        <end position="2773"/>
    </location>
</feature>
<evidence type="ECO:0000313" key="12">
    <source>
        <dbReference type="EMBL" id="KAK4022482.1"/>
    </source>
</evidence>
<keyword evidence="9" id="KW-1133">Transmembrane helix</keyword>
<dbReference type="InterPro" id="IPR029021">
    <property type="entry name" value="Prot-tyrosine_phosphatase-like"/>
</dbReference>
<keyword evidence="6 9" id="KW-0472">Membrane</keyword>
<dbReference type="NCBIfam" id="TIGR00431">
    <property type="entry name" value="TruB"/>
    <property type="match status" value="1"/>
</dbReference>
<dbReference type="SUPFAM" id="SSF49265">
    <property type="entry name" value="Fibronectin type III"/>
    <property type="match status" value="1"/>
</dbReference>
<dbReference type="PANTHER" id="PTHR19134">
    <property type="entry name" value="RECEPTOR-TYPE TYROSINE-PROTEIN PHOSPHATASE"/>
    <property type="match status" value="1"/>
</dbReference>
<dbReference type="InterPro" id="IPR002501">
    <property type="entry name" value="PsdUridine_synth_N"/>
</dbReference>
<evidence type="ECO:0000256" key="1">
    <source>
        <dbReference type="ARBA" id="ARBA00004167"/>
    </source>
</evidence>
<feature type="compositionally biased region" description="Low complexity" evidence="8">
    <location>
        <begin position="456"/>
        <end position="470"/>
    </location>
</feature>
<dbReference type="InterPro" id="IPR020103">
    <property type="entry name" value="PsdUridine_synth_cat_dom_sf"/>
</dbReference>
<evidence type="ECO:0000256" key="7">
    <source>
        <dbReference type="ARBA" id="ARBA00051722"/>
    </source>
</evidence>
<evidence type="ECO:0000256" key="6">
    <source>
        <dbReference type="ARBA" id="ARBA00023136"/>
    </source>
</evidence>
<sequence length="2817" mass="315423">MLIGVNTKSVITKIIMSITRLQGIFPVFKPRGITSSQLLEVIKIKLNKENTSDTPVKMGHGGTLDINATGVLVVGINDGCSKLPAFLGGSKVYHSSCVFGRATDSYNKEGKTIMEKSFDHITLSDINSFSTAMKGQVLQKPPPFSALKFQGKRLSDLAREGTVVDPNPRLVNCYDFKVIEFVLPKLTFELSCSKGFYVRSLVHDLGLALDSCAYLDELERIRQGPFETDHCLMEEDCTVSGYLCYLAASVMLVAYAVTAVFILNCDFRAIGNELFPALPPLSHRGAMVTNYSGITASIWNGLEDKALKSPTTDLFVSDQASISDNVTASSMSTVWTIKRYYSETAASSAVETSSSLANSPPSTRNSSFEQTSLPDTSQTTWADFIDVPSTTLDSNILSSVNSNAVDSQTTSPATTGVAFWTTLSTTLLINDSLESSTASNGITSESSFTDNLTYPTTSVATSSNSTTGTTRFQQTSEMSTIITTPGTTPTTTPPICTCQSMELVLGPTQVGSSWFAVPFNSTTSSTLCVHRNLTGLNVTLYGPFEKEEFPAELQTCSPSIDCLYGTDHSFLFNSTLCCKEDIVVRQCSNYTFTMIPQYSSCIGHPVNTSIFTLPGPDAAPKEVEVLQTGSNWVVMSWQDLKFCERAITSYLMRFDSFSPGGGNNTQRIRVPLECTNRSSTGMTIFDSKICPELLILDACSIYSVVIEVEVFGSYRSQPSEKATLRTKPPDYLQTHIDEPVESGSDWLAFRWNLSVSQCQMATTGFQFNLISVRENSSKLYECNITSQNTPDSKFFFNTSLTGCDQRIIVPPCSDYHVAVIPKIFDTFYNEYRDNSTGRTTCETISAFVLSMKTGSDWISFNWTTSVKDCRDVLTGFWLSIAPSTFKSRKDDNLQFIPMKDCYCNLKNDEDIMFNTSFSCSNNWISPGIFPCSQYEIYLIPQFFDSLNGSANPSIISKTLPGYHITPVTQNIDAGKHWISFEWQASTETCRKDVTGLWITINSIPPNQTVTNGSLLYFCPTETNDVTFISFNTSSRCFHEQTLFPCNYYTFEIKLDINGPIGRTSLVNRTTTPGQDATVFINAQDSGTDWITFEWQSSVRECQKFITEYHLNITDVFNGVSQSKNLSRSCSTNPLVIGFNSSLPCAGLEISPCSNYLVSLVPQFHIGTSIISGIGAVIQIGSKSGNGGEIKQPIVTSQGTNSLTLTWFEPTCRSTANLVFYNVTVIPNWNSTTHVSKTFLKIKPECLDKIPNGQVSMTLNESVCDRGYKFDSCAPYVIKILPVYQLPSANENIFGWETKTQTLPMQNEASVNNLTVQDVGTRWIIVSWPMPTCHLPISVWNLTELSLKSSVILPPDCPTYMNATHLTLNISDSILCRNGDHPINFEVPFIPCTNYTLGVHIKYPNLDVQPGSNNIVSATTEIELPGVVSNLTWSGTKNSVLLEWGVPKKNPQCVEGYQVLWNNKETLTKDTYASLNSLRPCTRILASVKALPNSISDLHESEIRVFVYTDVVDPAPVQSEVNVSILDNEWTRNVSWLKPEIDDCISGYKVSIKESTSTDVVYNETIWGKNSTWILFNDGFEKEHLYNVSIATFCNFIGETYVSDPTSHAFTWDTASGMIDTTSLVCGIIFPILALAIFYCAVLRRKSQNTILNPSLTVDQDKPTSVNQTPRAMNGRKRILVNELRRTIEWLETDSNYELSKEFELIKSMSSDKASCSVAKLPENQAKNRYCDILPYDHSRVRLNTVQGTPPHSDYINASFISGYVGKRVYIATQGPKPSTIEDFWLMCFKQDVKLIVALTSLEERGRVKCAQYWPSSKSCEYGNMYVELINEIRESCYTVRDFLITQIFNGELSAPKFARQMHYTKWPDFGCPENPEQLIHFIHAMRAESVSLYNTYRIACPIIVHCSAGVGRTGTLIALDILMEQARRKKIIDVFGTVLKLREDRDRMVQNEEQYHFLYKCIENYCRNELQLKDRWSLNSADYQSPDSIALTPLSFFKKGQGAAFSAVVLVAIITAYLSAIAYGKLINTTEANSSHAFSPDEKFTTQIDLLTSKVTYPMTTSSTESSTFVKPSSQSEQNGAVNTVEVTSEVSSITTSHSSTIFSTKYTSPVPVEIHNFTAFWQTDEDDGDHVMVFWFEESHKNQQIGWKLVLSKKAEMQSVVIHYNCSRQANSGQHQLKLEKLLPTRYFFTCGDGSQDKNAELIIEPCFSYEFSLVPLDGKSNLKKTTELTPFVKWPSKIESSYDVGKSNLVIRWEPSLENLNCNLKYRYSLSVDKVGNITETIDDRRIEFKVEHCTNYSIAVWSIGVEGSNEIISRQPARHIGRTDTQGFEIKDMKANAKAINQTCLIVNWSLNRNVRQLVNCGVSFRIHLDPPSEVGEYVWVLKYDKQTQEEMVCQLRPATEYKVHIEVLDNQEGIQLGSRLYSSSVSIQTPSTYDAVTVGLIVVSSILIMMLICVTLYCFRSWHSRRDQRSQVAQQNFRLKSSFLGNVNRRRAHPVKVRNLETVTQRLCSLAGHLLEMEFQDLAILSDNRRPKDAPVALLSTNTIKNRYINILPYEHTRVPLSLLPDSPDSDYINASYVVGFSGPKEYIATQGPKTCTIGDFWRMIWEQNVYVIIMVTGLEERGKPKCDRYWPEDAETPLVCDSLSVSQLNEIDFENYTIRSLEVKLSEKSRTVKQAYLKGWPDFGVPECPEILIRFVEVIRILVNETPSSSNQPIVVHCSAGVGRTGTFIAIDWLMQAARVQKEIDIFSTVLRMRECRINMVQSEEQYEYVYRCMSHFVNTRLFSSGNIEDTPDTDAENLLTNGNNQLLNEVA</sequence>
<dbReference type="SMART" id="SM00060">
    <property type="entry name" value="FN3"/>
    <property type="match status" value="5"/>
</dbReference>
<comment type="catalytic activity">
    <reaction evidence="7">
        <text>O-phospho-L-tyrosyl-[protein] + H2O = L-tyrosyl-[protein] + phosphate</text>
        <dbReference type="Rhea" id="RHEA:10684"/>
        <dbReference type="Rhea" id="RHEA-COMP:10136"/>
        <dbReference type="Rhea" id="RHEA-COMP:20101"/>
        <dbReference type="ChEBI" id="CHEBI:15377"/>
        <dbReference type="ChEBI" id="CHEBI:43474"/>
        <dbReference type="ChEBI" id="CHEBI:46858"/>
        <dbReference type="ChEBI" id="CHEBI:61978"/>
        <dbReference type="EC" id="3.1.3.48"/>
    </reaction>
</comment>
<feature type="domain" description="Tyrosine-protein phosphatase" evidence="10">
    <location>
        <begin position="2519"/>
        <end position="2782"/>
    </location>
</feature>
<dbReference type="InterPro" id="IPR003595">
    <property type="entry name" value="Tyr_Pase_cat"/>
</dbReference>
<evidence type="ECO:0000256" key="5">
    <source>
        <dbReference type="ARBA" id="ARBA00022801"/>
    </source>
</evidence>
<feature type="transmembrane region" description="Helical" evidence="9">
    <location>
        <begin position="2439"/>
        <end position="2463"/>
    </location>
</feature>
<gene>
    <name evidence="12" type="ORF">OUZ56_007943</name>
</gene>
<dbReference type="SMART" id="SM00194">
    <property type="entry name" value="PTPc"/>
    <property type="match status" value="2"/>
</dbReference>
<dbReference type="PRINTS" id="PR00700">
    <property type="entry name" value="PRTYPHPHTASE"/>
</dbReference>
<keyword evidence="13" id="KW-1185">Reference proteome</keyword>
<dbReference type="InterPro" id="IPR036116">
    <property type="entry name" value="FN3_sf"/>
</dbReference>
<dbReference type="EC" id="5.4.99.25" evidence="3"/>
<feature type="region of interest" description="Disordered" evidence="8">
    <location>
        <begin position="455"/>
        <end position="489"/>
    </location>
</feature>
<evidence type="ECO:0000256" key="2">
    <source>
        <dbReference type="ARBA" id="ARBA00008999"/>
    </source>
</evidence>
<dbReference type="PROSITE" id="PS50056">
    <property type="entry name" value="TYR_PHOSPHATASE_2"/>
    <property type="match status" value="2"/>
</dbReference>
<dbReference type="InterPro" id="IPR016130">
    <property type="entry name" value="Tyr_Pase_AS"/>
</dbReference>
<feature type="transmembrane region" description="Helical" evidence="9">
    <location>
        <begin position="1621"/>
        <end position="1641"/>
    </location>
</feature>
<dbReference type="InterPro" id="IPR003961">
    <property type="entry name" value="FN3_dom"/>
</dbReference>
<dbReference type="PROSITE" id="PS00383">
    <property type="entry name" value="TYR_PHOSPHATASE_1"/>
    <property type="match status" value="2"/>
</dbReference>
<evidence type="ECO:0000313" key="13">
    <source>
        <dbReference type="Proteomes" id="UP001234178"/>
    </source>
</evidence>
<evidence type="ECO:0000256" key="9">
    <source>
        <dbReference type="SAM" id="Phobius"/>
    </source>
</evidence>
<keyword evidence="4" id="KW-0732">Signal</keyword>
<dbReference type="SUPFAM" id="SSF52799">
    <property type="entry name" value="(Phosphotyrosine protein) phosphatases II"/>
    <property type="match status" value="2"/>
</dbReference>
<dbReference type="InterPro" id="IPR000387">
    <property type="entry name" value="Tyr_Pase_dom"/>
</dbReference>
<dbReference type="PROSITE" id="PS50055">
    <property type="entry name" value="TYR_PHOSPHATASE_PTP"/>
    <property type="match status" value="2"/>
</dbReference>
<protein>
    <recommendedName>
        <fullName evidence="3">tRNA pseudouridine(55) synthase</fullName>
        <ecNumber evidence="3">5.4.99.25</ecNumber>
    </recommendedName>
</protein>
<proteinExistence type="inferred from homology"/>
<dbReference type="Pfam" id="PF00102">
    <property type="entry name" value="Y_phosphatase"/>
    <property type="match status" value="2"/>
</dbReference>
<feature type="domain" description="Tyrosine specific protein phosphatases" evidence="11">
    <location>
        <begin position="1876"/>
        <end position="1956"/>
    </location>
</feature>
<name>A0ABR0ABH0_9CRUS</name>
<keyword evidence="5" id="KW-0378">Hydrolase</keyword>
<dbReference type="Gene3D" id="3.30.2350.10">
    <property type="entry name" value="Pseudouridine synthase"/>
    <property type="match status" value="1"/>
</dbReference>
<feature type="compositionally biased region" description="Low complexity" evidence="8">
    <location>
        <begin position="480"/>
        <end position="489"/>
    </location>
</feature>
<evidence type="ECO:0000256" key="8">
    <source>
        <dbReference type="SAM" id="MobiDB-lite"/>
    </source>
</evidence>
<dbReference type="EMBL" id="JAOYFB010000037">
    <property type="protein sequence ID" value="KAK4022482.1"/>
    <property type="molecule type" value="Genomic_DNA"/>
</dbReference>
<feature type="transmembrane region" description="Helical" evidence="9">
    <location>
        <begin position="2003"/>
        <end position="2024"/>
    </location>
</feature>